<organism evidence="1 2">
    <name type="scientific">Liquorilactobacillus mali KCTC 3596 = DSM 20444</name>
    <dbReference type="NCBI Taxonomy" id="1046596"/>
    <lineage>
        <taxon>Bacteria</taxon>
        <taxon>Bacillati</taxon>
        <taxon>Bacillota</taxon>
        <taxon>Bacilli</taxon>
        <taxon>Lactobacillales</taxon>
        <taxon>Lactobacillaceae</taxon>
        <taxon>Liquorilactobacillus</taxon>
    </lineage>
</organism>
<gene>
    <name evidence="1" type="ORF">FD00_GL001104</name>
</gene>
<evidence type="ECO:0000313" key="1">
    <source>
        <dbReference type="EMBL" id="KRN09381.1"/>
    </source>
</evidence>
<proteinExistence type="predicted"/>
<protein>
    <submittedName>
        <fullName evidence="1">Uncharacterized protein</fullName>
    </submittedName>
</protein>
<dbReference type="AlphaFoldDB" id="A0A0R2E6R7"/>
<comment type="caution">
    <text evidence="1">The sequence shown here is derived from an EMBL/GenBank/DDBJ whole genome shotgun (WGS) entry which is preliminary data.</text>
</comment>
<keyword evidence="2" id="KW-1185">Reference proteome</keyword>
<evidence type="ECO:0000313" key="2">
    <source>
        <dbReference type="Proteomes" id="UP000050898"/>
    </source>
</evidence>
<accession>A0A0R2E6R7</accession>
<dbReference type="EMBL" id="AYYH01000027">
    <property type="protein sequence ID" value="KRN09381.1"/>
    <property type="molecule type" value="Genomic_DNA"/>
</dbReference>
<sequence>MSKKKNKYEWFNEDMFDDAQIQYYDENVYKKKYYPNKEEFPDNFFISKSGMDKRWRLVYRIRLHNLNKHELYDIYRLSRTEFIEKYGEERYI</sequence>
<dbReference type="Proteomes" id="UP000050898">
    <property type="component" value="Unassembled WGS sequence"/>
</dbReference>
<reference evidence="1 2" key="1">
    <citation type="journal article" date="2015" name="Genome Announc.">
        <title>Expanding the biotechnology potential of lactobacilli through comparative genomics of 213 strains and associated genera.</title>
        <authorList>
            <person name="Sun Z."/>
            <person name="Harris H.M."/>
            <person name="McCann A."/>
            <person name="Guo C."/>
            <person name="Argimon S."/>
            <person name="Zhang W."/>
            <person name="Yang X."/>
            <person name="Jeffery I.B."/>
            <person name="Cooney J.C."/>
            <person name="Kagawa T.F."/>
            <person name="Liu W."/>
            <person name="Song Y."/>
            <person name="Salvetti E."/>
            <person name="Wrobel A."/>
            <person name="Rasinkangas P."/>
            <person name="Parkhill J."/>
            <person name="Rea M.C."/>
            <person name="O'Sullivan O."/>
            <person name="Ritari J."/>
            <person name="Douillard F.P."/>
            <person name="Paul Ross R."/>
            <person name="Yang R."/>
            <person name="Briner A.E."/>
            <person name="Felis G.E."/>
            <person name="de Vos W.M."/>
            <person name="Barrangou R."/>
            <person name="Klaenhammer T.R."/>
            <person name="Caufield P.W."/>
            <person name="Cui Y."/>
            <person name="Zhang H."/>
            <person name="O'Toole P.W."/>
        </authorList>
    </citation>
    <scope>NUCLEOTIDE SEQUENCE [LARGE SCALE GENOMIC DNA]</scope>
    <source>
        <strain evidence="1 2">DSM 20444</strain>
    </source>
</reference>
<dbReference type="PATRIC" id="fig|1046596.6.peg.1184"/>
<name>A0A0R2E6R7_9LACO</name>